<dbReference type="Proteomes" id="UP000018130">
    <property type="component" value="Unassembled WGS sequence"/>
</dbReference>
<dbReference type="EMBL" id="CAQN01000425">
    <property type="protein sequence ID" value="CCQ66420.1"/>
    <property type="molecule type" value="Genomic_DNA"/>
</dbReference>
<reference evidence="1 2" key="1">
    <citation type="submission" date="2013-01" db="EMBL/GenBank/DDBJ databases">
        <authorList>
            <person name="Bench S."/>
        </authorList>
    </citation>
    <scope>NUCLEOTIDE SEQUENCE [LARGE SCALE GENOMIC DNA]</scope>
    <source>
        <strain evidence="1 2">WH 0402</strain>
    </source>
</reference>
<comment type="caution">
    <text evidence="1">The sequence shown here is derived from an EMBL/GenBank/DDBJ whole genome shotgun (WGS) entry which is preliminary data.</text>
</comment>
<accession>T2JME7</accession>
<gene>
    <name evidence="1" type="ORF">CWATWH0402_3814</name>
</gene>
<reference evidence="1 2" key="2">
    <citation type="submission" date="2013-09" db="EMBL/GenBank/DDBJ databases">
        <title>Whole genome comparison of six Crocosphaera watsonii strains with differing phenotypes.</title>
        <authorList>
            <person name="Bench S.R."/>
            <person name="Heller P."/>
            <person name="Frank I."/>
            <person name="Arciniega M."/>
            <person name="Shilova I.N."/>
            <person name="Zehr J.P."/>
        </authorList>
    </citation>
    <scope>NUCLEOTIDE SEQUENCE [LARGE SCALE GENOMIC DNA]</scope>
    <source>
        <strain evidence="1 2">WH 0402</strain>
    </source>
</reference>
<dbReference type="Pfam" id="PF13455">
    <property type="entry name" value="MUG113"/>
    <property type="match status" value="1"/>
</dbReference>
<organism evidence="1 2">
    <name type="scientific">Crocosphaera watsonii WH 0402</name>
    <dbReference type="NCBI Taxonomy" id="1284629"/>
    <lineage>
        <taxon>Bacteria</taxon>
        <taxon>Bacillati</taxon>
        <taxon>Cyanobacteriota</taxon>
        <taxon>Cyanophyceae</taxon>
        <taxon>Oscillatoriophycideae</taxon>
        <taxon>Chroococcales</taxon>
        <taxon>Aphanothecaceae</taxon>
        <taxon>Crocosphaera</taxon>
    </lineage>
</organism>
<dbReference type="AlphaFoldDB" id="T2JME7"/>
<evidence type="ECO:0000313" key="1">
    <source>
        <dbReference type="EMBL" id="CCQ66420.1"/>
    </source>
</evidence>
<protein>
    <submittedName>
        <fullName evidence="1">Uncharacterized protein</fullName>
    </submittedName>
</protein>
<proteinExistence type="predicted"/>
<evidence type="ECO:0000313" key="2">
    <source>
        <dbReference type="Proteomes" id="UP000018130"/>
    </source>
</evidence>
<sequence length="41" mass="4639">MVKAGDENIYKIGCSKSPIKRLSSLQSSNHQDLRVVHRVFP</sequence>
<name>T2JME7_CROWT</name>